<feature type="transmembrane region" description="Helical" evidence="1">
    <location>
        <begin position="38"/>
        <end position="57"/>
    </location>
</feature>
<dbReference type="EMBL" id="CP015878">
    <property type="protein sequence ID" value="ANI13956.1"/>
    <property type="molecule type" value="Genomic_DNA"/>
</dbReference>
<evidence type="ECO:0000313" key="4">
    <source>
        <dbReference type="Proteomes" id="UP000077748"/>
    </source>
</evidence>
<protein>
    <submittedName>
        <fullName evidence="3">DUF1345 domain-containing protein</fullName>
    </submittedName>
</protein>
<accession>A0A1A9K859</accession>
<evidence type="ECO:0000313" key="3">
    <source>
        <dbReference type="EMBL" id="MDF3844061.1"/>
    </source>
</evidence>
<dbReference type="RefSeq" id="WP_043319352.1">
    <property type="nucleotide sequence ID" value="NZ_CP015878.1"/>
</dbReference>
<evidence type="ECO:0000256" key="1">
    <source>
        <dbReference type="SAM" id="Phobius"/>
    </source>
</evidence>
<dbReference type="InterPro" id="IPR009781">
    <property type="entry name" value="DUF1345"/>
</dbReference>
<proteinExistence type="predicted"/>
<evidence type="ECO:0000313" key="2">
    <source>
        <dbReference type="EMBL" id="ANI13956.1"/>
    </source>
</evidence>
<dbReference type="PROSITE" id="PS51257">
    <property type="entry name" value="PROKAR_LIPOPROTEIN"/>
    <property type="match status" value="1"/>
</dbReference>
<keyword evidence="1" id="KW-1133">Transmembrane helix</keyword>
<organism evidence="2 4">
    <name type="scientific">Pseudomonas citronellolis</name>
    <dbReference type="NCBI Taxonomy" id="53408"/>
    <lineage>
        <taxon>Bacteria</taxon>
        <taxon>Pseudomonadati</taxon>
        <taxon>Pseudomonadota</taxon>
        <taxon>Gammaproteobacteria</taxon>
        <taxon>Pseudomonadales</taxon>
        <taxon>Pseudomonadaceae</taxon>
        <taxon>Pseudomonas</taxon>
    </lineage>
</organism>
<dbReference type="Proteomes" id="UP000077748">
    <property type="component" value="Chromosome"/>
</dbReference>
<sequence length="216" mass="23270">MLLSRTLLHTHPRLLLACAAGLTLGLACYHLPPLMRTLVGWNVAAWGYVLLITVLALRAGADQVQRLAAIEDENAQAVLVLVSAAAIASLVAIVYELAGARQLPGSERLLRYAFTGSTVLGSWFLIGTIFAMHYARMFYTAADGEAPLQFPDRGRQPDYWDFAYFSFTLSVAVQTSDVAIASPALRRVALAQSIICFLYNTAILGLSINIAAGILG</sequence>
<keyword evidence="1" id="KW-0472">Membrane</keyword>
<name>A0A1A9K859_9PSED</name>
<feature type="transmembrane region" description="Helical" evidence="1">
    <location>
        <begin position="197"/>
        <end position="215"/>
    </location>
</feature>
<feature type="transmembrane region" description="Helical" evidence="1">
    <location>
        <begin position="77"/>
        <end position="97"/>
    </location>
</feature>
<gene>
    <name evidence="2" type="ORF">A9C11_08120</name>
    <name evidence="3" type="ORF">P3W55_20305</name>
</gene>
<dbReference type="AlphaFoldDB" id="A0A1A9K859"/>
<dbReference type="Proteomes" id="UP001220662">
    <property type="component" value="Unassembled WGS sequence"/>
</dbReference>
<reference evidence="3" key="2">
    <citation type="submission" date="2023-03" db="EMBL/GenBank/DDBJ databases">
        <title>Draft assemblies of triclosan tolerant bacteria isolated from returned activated sludge.</title>
        <authorList>
            <person name="Van Hamelsveld S."/>
        </authorList>
    </citation>
    <scope>NUCLEOTIDE SEQUENCE</scope>
    <source>
        <strain evidence="3">GW210015_S63</strain>
    </source>
</reference>
<feature type="transmembrane region" description="Helical" evidence="1">
    <location>
        <begin position="12"/>
        <end position="31"/>
    </location>
</feature>
<dbReference type="EMBL" id="JARJLR010000328">
    <property type="protein sequence ID" value="MDF3844061.1"/>
    <property type="molecule type" value="Genomic_DNA"/>
</dbReference>
<reference evidence="2 4" key="1">
    <citation type="submission" date="2016-05" db="EMBL/GenBank/DDBJ databases">
        <title>Genome Sequence of Pseudomonas citronellolis Strain SJTE-3, an Estrogens and Persistent Organic Pollutants degradation strain.</title>
        <authorList>
            <person name="Liang R."/>
        </authorList>
    </citation>
    <scope>NUCLEOTIDE SEQUENCE [LARGE SCALE GENOMIC DNA]</scope>
    <source>
        <strain evidence="2 4">SJTE-3</strain>
    </source>
</reference>
<dbReference type="Pfam" id="PF07077">
    <property type="entry name" value="DUF1345"/>
    <property type="match status" value="1"/>
</dbReference>
<keyword evidence="1" id="KW-0812">Transmembrane</keyword>
<feature type="transmembrane region" description="Helical" evidence="1">
    <location>
        <begin position="109"/>
        <end position="135"/>
    </location>
</feature>